<dbReference type="OrthoDB" id="43026at2157"/>
<dbReference type="Pfam" id="PF00582">
    <property type="entry name" value="Usp"/>
    <property type="match status" value="1"/>
</dbReference>
<reference evidence="2" key="1">
    <citation type="journal article" date="2014" name="Int. J. Syst. Evol. Microbiol.">
        <title>Complete genome sequence of Corynebacterium casei LMG S-19264T (=DSM 44701T), isolated from a smear-ripened cheese.</title>
        <authorList>
            <consortium name="US DOE Joint Genome Institute (JGI-PGF)"/>
            <person name="Walter F."/>
            <person name="Albersmeier A."/>
            <person name="Kalinowski J."/>
            <person name="Ruckert C."/>
        </authorList>
    </citation>
    <scope>NUCLEOTIDE SEQUENCE</scope>
    <source>
        <strain evidence="2">JCM 19018</strain>
    </source>
</reference>
<protein>
    <recommendedName>
        <fullName evidence="1">UspA domain-containing protein</fullName>
    </recommendedName>
</protein>
<accession>A0A830EV00</accession>
<evidence type="ECO:0000313" key="2">
    <source>
        <dbReference type="EMBL" id="GGK77030.1"/>
    </source>
</evidence>
<dbReference type="Gene3D" id="3.40.50.12370">
    <property type="match status" value="1"/>
</dbReference>
<comment type="caution">
    <text evidence="2">The sequence shown here is derived from an EMBL/GenBank/DDBJ whole genome shotgun (WGS) entry which is preliminary data.</text>
</comment>
<dbReference type="RefSeq" id="WP_188979508.1">
    <property type="nucleotide sequence ID" value="NZ_BMPD01000006.1"/>
</dbReference>
<dbReference type="AlphaFoldDB" id="A0A830EV00"/>
<proteinExistence type="predicted"/>
<evidence type="ECO:0000313" key="3">
    <source>
        <dbReference type="Proteomes" id="UP000614221"/>
    </source>
</evidence>
<dbReference type="SUPFAM" id="SSF52402">
    <property type="entry name" value="Adenine nucleotide alpha hydrolases-like"/>
    <property type="match status" value="2"/>
</dbReference>
<evidence type="ECO:0000259" key="1">
    <source>
        <dbReference type="Pfam" id="PF00582"/>
    </source>
</evidence>
<gene>
    <name evidence="2" type="ORF">GCM10009067_31820</name>
</gene>
<organism evidence="2 3">
    <name type="scientific">Haloarcula sebkhae</name>
    <dbReference type="NCBI Taxonomy" id="932660"/>
    <lineage>
        <taxon>Archaea</taxon>
        <taxon>Methanobacteriati</taxon>
        <taxon>Methanobacteriota</taxon>
        <taxon>Stenosarchaea group</taxon>
        <taxon>Halobacteria</taxon>
        <taxon>Halobacteriales</taxon>
        <taxon>Haloarculaceae</taxon>
        <taxon>Haloarcula</taxon>
    </lineage>
</organism>
<sequence>MSHDEGSLREFLERSETPDSPPRILYPIFSSHDNFTFETALNIAEGVEGELLVLDLLTDNSLRSAEVTSIGRKLLQAHLDEDHTVDAHLIVEETDSPLSTAITVAQQRHVQLVVFDEHTPELLGEGLRGDAADQMRKKAGCDVVSVTHPRSGASISSVLVPLAGGEHSGLAVVVGGALAAGANAVVEIFHVTQDKDETEAAQATELFDTARARLPESVELDTHHLEAPDAAEAIIDESAHYDVTVIGKPTQSRLIEFITGSVTKSVTEASENAVLTVQRGDDDGFSFEGH</sequence>
<name>A0A830EV00_9EURY</name>
<dbReference type="EMBL" id="BMPD01000006">
    <property type="protein sequence ID" value="GGK77030.1"/>
    <property type="molecule type" value="Genomic_DNA"/>
</dbReference>
<feature type="domain" description="UspA" evidence="1">
    <location>
        <begin position="157"/>
        <end position="277"/>
    </location>
</feature>
<dbReference type="Proteomes" id="UP000614221">
    <property type="component" value="Unassembled WGS sequence"/>
</dbReference>
<dbReference type="InterPro" id="IPR006016">
    <property type="entry name" value="UspA"/>
</dbReference>
<reference evidence="2" key="2">
    <citation type="submission" date="2020-09" db="EMBL/GenBank/DDBJ databases">
        <authorList>
            <person name="Sun Q."/>
            <person name="Ohkuma M."/>
        </authorList>
    </citation>
    <scope>NUCLEOTIDE SEQUENCE</scope>
    <source>
        <strain evidence="2">JCM 19018</strain>
    </source>
</reference>